<evidence type="ECO:0000259" key="6">
    <source>
        <dbReference type="Pfam" id="PF02465"/>
    </source>
</evidence>
<evidence type="ECO:0000256" key="3">
    <source>
        <dbReference type="ARBA" id="ARBA00023054"/>
    </source>
</evidence>
<dbReference type="Proteomes" id="UP000245708">
    <property type="component" value="Unassembled WGS sequence"/>
</dbReference>
<organism evidence="8 9">
    <name type="scientific">Roseicyclus mahoneyensis</name>
    <dbReference type="NCBI Taxonomy" id="164332"/>
    <lineage>
        <taxon>Bacteria</taxon>
        <taxon>Pseudomonadati</taxon>
        <taxon>Pseudomonadota</taxon>
        <taxon>Alphaproteobacteria</taxon>
        <taxon>Rhodobacterales</taxon>
        <taxon>Roseobacteraceae</taxon>
        <taxon>Roseicyclus</taxon>
    </lineage>
</organism>
<comment type="function">
    <text evidence="5">Required for morphogenesis and for the elongation of the flagellar filament by facilitating polymerization of the flagellin monomers at the tip of growing filament. Forms a capping structure, which prevents flagellin subunits (transported through the central channel of the flagellum) from leaking out without polymerization at the distal end.</text>
</comment>
<evidence type="ECO:0000313" key="9">
    <source>
        <dbReference type="Proteomes" id="UP000245708"/>
    </source>
</evidence>
<comment type="subunit">
    <text evidence="2 5">Homopentamer.</text>
</comment>
<dbReference type="InterPro" id="IPR010809">
    <property type="entry name" value="FliD_C"/>
</dbReference>
<evidence type="ECO:0000256" key="1">
    <source>
        <dbReference type="ARBA" id="ARBA00009764"/>
    </source>
</evidence>
<dbReference type="RefSeq" id="WP_109667660.1">
    <property type="nucleotide sequence ID" value="NZ_QGGW01000004.1"/>
</dbReference>
<dbReference type="AlphaFoldDB" id="A0A316GIQ7"/>
<comment type="similarity">
    <text evidence="1 5">Belongs to the FliD family.</text>
</comment>
<dbReference type="PANTHER" id="PTHR30288">
    <property type="entry name" value="FLAGELLAR CAP/ASSEMBLY PROTEIN FLID"/>
    <property type="match status" value="1"/>
</dbReference>
<dbReference type="GO" id="GO:0005576">
    <property type="term" value="C:extracellular region"/>
    <property type="evidence" value="ECO:0007669"/>
    <property type="project" value="UniProtKB-SubCell"/>
</dbReference>
<dbReference type="EMBL" id="QGGW01000004">
    <property type="protein sequence ID" value="PWK60414.1"/>
    <property type="molecule type" value="Genomic_DNA"/>
</dbReference>
<sequence>MAIDILSKLNTGGSGLDLVNLSSQLAAATYEPRRALLTARMDRADLSASALDRVTARMSDLTATLQAAAGIDTLSAKSSAPGLVDVTLSDASLAPARPVEIEVLGLAQSQVLEFGGFSGPDQVLGGGTLTIDIGRWQGDPPVFTANPAQSGAQLVVPAGATLTQLAEALSSLPGVTARAIEVGDGSWSLGILSETGAASSLRIAASADAAPDIAALDFAADPRPVERRVASDALLTVDGIAVLRPTNQIDDLIPGLSLGLSGVTTAPVTIRAETDPRTALAVMEGLVEEFNGLKSLLQQVTARGGNGAEPGALAGDAGVMSLLRELDAMLAGGMSGFGPQPIFLADVGLRTERDGRLSLDKSVFEAAFSADPSRFRSVLQDNLASTGPGVAINGMPARGATPGRYEFLRDPATGAATLNGVALTPVAEADGQTSYRVATGPLSGIVLTVEPGVTRSTIDFGRSLASQLSTWIDAATGRDGVISRKQDRLEASLAQDGDAIETLGTQAAAYEARMRARFAEMEKVITQLNSTGEYLTSLIDSFNAQR</sequence>
<protein>
    <recommendedName>
        <fullName evidence="5">Flagellar hook-associated protein 2</fullName>
        <shortName evidence="5">HAP2</shortName>
    </recommendedName>
    <alternativeName>
        <fullName evidence="5">Flagellar cap protein</fullName>
    </alternativeName>
</protein>
<comment type="subcellular location">
    <subcellularLocation>
        <location evidence="5">Secreted</location>
    </subcellularLocation>
    <subcellularLocation>
        <location evidence="5">Bacterial flagellum</location>
    </subcellularLocation>
</comment>
<proteinExistence type="inferred from homology"/>
<evidence type="ECO:0000259" key="7">
    <source>
        <dbReference type="Pfam" id="PF07195"/>
    </source>
</evidence>
<accession>A0A316GIQ7</accession>
<dbReference type="GO" id="GO:0071973">
    <property type="term" value="P:bacterial-type flagellum-dependent cell motility"/>
    <property type="evidence" value="ECO:0007669"/>
    <property type="project" value="TreeGrafter"/>
</dbReference>
<comment type="caution">
    <text evidence="8">The sequence shown here is derived from an EMBL/GenBank/DDBJ whole genome shotgun (WGS) entry which is preliminary data.</text>
</comment>
<evidence type="ECO:0000256" key="5">
    <source>
        <dbReference type="RuleBase" id="RU362066"/>
    </source>
</evidence>
<name>A0A316GIQ7_9RHOB</name>
<dbReference type="PANTHER" id="PTHR30288:SF0">
    <property type="entry name" value="FLAGELLAR HOOK-ASSOCIATED PROTEIN 2"/>
    <property type="match status" value="1"/>
</dbReference>
<dbReference type="GO" id="GO:0009421">
    <property type="term" value="C:bacterial-type flagellum filament cap"/>
    <property type="evidence" value="ECO:0007669"/>
    <property type="project" value="InterPro"/>
</dbReference>
<gene>
    <name evidence="8" type="ORF">C7455_10450</name>
</gene>
<dbReference type="Pfam" id="PF02465">
    <property type="entry name" value="FliD_N"/>
    <property type="match status" value="1"/>
</dbReference>
<keyword evidence="3" id="KW-0175">Coiled coil</keyword>
<keyword evidence="9" id="KW-1185">Reference proteome</keyword>
<keyword evidence="4 5" id="KW-0975">Bacterial flagellum</keyword>
<feature type="domain" description="Flagellar hook-associated protein 2 C-terminal" evidence="7">
    <location>
        <begin position="230"/>
        <end position="530"/>
    </location>
</feature>
<keyword evidence="8" id="KW-0282">Flagellum</keyword>
<dbReference type="GO" id="GO:0009424">
    <property type="term" value="C:bacterial-type flagellum hook"/>
    <property type="evidence" value="ECO:0007669"/>
    <property type="project" value="UniProtKB-UniRule"/>
</dbReference>
<dbReference type="GO" id="GO:0007155">
    <property type="term" value="P:cell adhesion"/>
    <property type="evidence" value="ECO:0007669"/>
    <property type="project" value="InterPro"/>
</dbReference>
<reference evidence="8 9" key="1">
    <citation type="submission" date="2018-05" db="EMBL/GenBank/DDBJ databases">
        <title>Genomic Encyclopedia of Type Strains, Phase IV (KMG-IV): sequencing the most valuable type-strain genomes for metagenomic binning, comparative biology and taxonomic classification.</title>
        <authorList>
            <person name="Goeker M."/>
        </authorList>
    </citation>
    <scope>NUCLEOTIDE SEQUENCE [LARGE SCALE GENOMIC DNA]</scope>
    <source>
        <strain evidence="8 9">DSM 16097</strain>
    </source>
</reference>
<dbReference type="OrthoDB" id="9812018at2"/>
<dbReference type="InterPro" id="IPR003481">
    <property type="entry name" value="FliD_N"/>
</dbReference>
<dbReference type="InterPro" id="IPR040026">
    <property type="entry name" value="FliD"/>
</dbReference>
<keyword evidence="8" id="KW-0969">Cilium</keyword>
<feature type="domain" description="Flagellar hook-associated protein 2 N-terminal" evidence="6">
    <location>
        <begin position="14"/>
        <end position="110"/>
    </location>
</feature>
<evidence type="ECO:0000256" key="4">
    <source>
        <dbReference type="ARBA" id="ARBA00023143"/>
    </source>
</evidence>
<dbReference type="Pfam" id="PF07195">
    <property type="entry name" value="FliD_C"/>
    <property type="match status" value="1"/>
</dbReference>
<evidence type="ECO:0000313" key="8">
    <source>
        <dbReference type="EMBL" id="PWK60414.1"/>
    </source>
</evidence>
<keyword evidence="8" id="KW-0966">Cell projection</keyword>
<evidence type="ECO:0000256" key="2">
    <source>
        <dbReference type="ARBA" id="ARBA00011255"/>
    </source>
</evidence>
<keyword evidence="5" id="KW-0964">Secreted</keyword>